<keyword evidence="2" id="KW-0732">Signal</keyword>
<accession>Q7WYM3</accession>
<dbReference type="Gene3D" id="2.60.40.10">
    <property type="entry name" value="Immunoglobulins"/>
    <property type="match status" value="1"/>
</dbReference>
<dbReference type="EMBL" id="AY325804">
    <property type="protein sequence ID" value="AAP86225.1"/>
    <property type="molecule type" value="Genomic_DNA"/>
</dbReference>
<protein>
    <submittedName>
        <fullName evidence="3">LP1G.08</fullName>
    </submittedName>
</protein>
<feature type="chain" id="PRO_5004296414" evidence="2">
    <location>
        <begin position="28"/>
        <end position="349"/>
    </location>
</feature>
<dbReference type="InterPro" id="IPR013783">
    <property type="entry name" value="Ig-like_fold"/>
</dbReference>
<dbReference type="AlphaFoldDB" id="Q7WYM3"/>
<evidence type="ECO:0000256" key="2">
    <source>
        <dbReference type="SAM" id="SignalP"/>
    </source>
</evidence>
<keyword evidence="1" id="KW-0472">Membrane</keyword>
<evidence type="ECO:0000256" key="1">
    <source>
        <dbReference type="SAM" id="Phobius"/>
    </source>
</evidence>
<evidence type="ECO:0000313" key="3">
    <source>
        <dbReference type="EMBL" id="AAP86225.1"/>
    </source>
</evidence>
<keyword evidence="3" id="KW-0614">Plasmid</keyword>
<proteinExistence type="predicted"/>
<organism evidence="3">
    <name type="scientific">Lysinibacillus sphaericus</name>
    <name type="common">Bacillus sphaericus</name>
    <dbReference type="NCBI Taxonomy" id="1421"/>
    <lineage>
        <taxon>Bacteria</taxon>
        <taxon>Bacillati</taxon>
        <taxon>Bacillota</taxon>
        <taxon>Bacilli</taxon>
        <taxon>Bacillales</taxon>
        <taxon>Bacillaceae</taxon>
        <taxon>Lysinibacillus</taxon>
    </lineage>
</organism>
<keyword evidence="1" id="KW-0812">Transmembrane</keyword>
<geneLocation type="plasmid" evidence="3">
    <name>pLG</name>
</geneLocation>
<feature type="transmembrane region" description="Helical" evidence="1">
    <location>
        <begin position="301"/>
        <end position="322"/>
    </location>
</feature>
<dbReference type="SUPFAM" id="SSF49373">
    <property type="entry name" value="Invasin/intimin cell-adhesion fragments"/>
    <property type="match status" value="1"/>
</dbReference>
<dbReference type="RefSeq" id="WP_011154341.1">
    <property type="nucleotide sequence ID" value="NC_005242.1"/>
</dbReference>
<name>Q7WYM3_LYSSH</name>
<keyword evidence="1" id="KW-1133">Transmembrane helix</keyword>
<reference evidence="3" key="2">
    <citation type="journal article" date="2007" name="Plasmid">
        <title>Characterization of a cryptic plasmid from Bacillus sphaericus strain LP1-G.</title>
        <authorList>
            <person name="Wu E."/>
            <person name="Jun L."/>
            <person name="Yuan Y."/>
            <person name="Yan J."/>
            <person name="Berry C."/>
            <person name="Yuan Z."/>
        </authorList>
    </citation>
    <scope>NUCLEOTIDE SEQUENCE</scope>
    <source>
        <plasmid evidence="3">pLG</plasmid>
    </source>
</reference>
<sequence length="349" mass="38119">MRFLLNYKMVFLSALLLSFLYVPNAHAADACDYKNGILDSVSADTTSSNGAANFRKIFDNDVNSYATVGNQDNHNIIILDDVVNIEALKEVTNLTAIPTAQDVSLKWKMPEYKELEKARIYRQKTDVGLFVRMFRSASTYEPLFETNGTTFKDLTVKADTEYTYKVTTVDTNDNESEGKTIKIRTKKMSVSGGGTEKDENGDYTITWTSPTTGKIKVLVGGKEYAVVSASDKKIVIPKNKMEFDILGNPDVQLIPIDEDGNEGLPSKPGAGEGTGNGGGIGDIVGGSDLADLLSPSNLLKAGMGLVALVGSILLIRMAFILAPKLIRLIRNALKKEKDVNVYVRRGVRE</sequence>
<reference evidence="3" key="1">
    <citation type="submission" date="2003-06" db="EMBL/GenBank/DDBJ databases">
        <title>Nucleotide sequence and replication properties of Bacillus sphaericus cryptic plasmid pLG.</title>
        <authorList>
            <person name="Liang J."/>
            <person name="Yuan Z."/>
            <person name="Yang Y."/>
            <person name="Xue J."/>
            <person name="Berry C."/>
            <person name="Cai Q."/>
        </authorList>
    </citation>
    <scope>NUCLEOTIDE SEQUENCE</scope>
    <source>
        <plasmid evidence="3">pLG</plasmid>
    </source>
</reference>
<feature type="signal peptide" evidence="2">
    <location>
        <begin position="1"/>
        <end position="27"/>
    </location>
</feature>
<dbReference type="InterPro" id="IPR008964">
    <property type="entry name" value="Invasin/intimin_cell_adhesion"/>
</dbReference>